<dbReference type="InterPro" id="IPR052977">
    <property type="entry name" value="Polyferredoxin-like_ET"/>
</dbReference>
<feature type="domain" description="4Fe-4S ferredoxin-type" evidence="4">
    <location>
        <begin position="39"/>
        <end position="68"/>
    </location>
</feature>
<gene>
    <name evidence="5" type="ORF">PTZ04_07250</name>
</gene>
<dbReference type="PROSITE" id="PS00198">
    <property type="entry name" value="4FE4S_FER_1"/>
    <property type="match status" value="1"/>
</dbReference>
<reference evidence="5 6" key="1">
    <citation type="submission" date="2023-02" db="EMBL/GenBank/DDBJ databases">
        <title>Comparative genome analysis of Eubacterium limosum species.</title>
        <authorList>
            <person name="Bak J.E."/>
        </authorList>
    </citation>
    <scope>NUCLEOTIDE SEQUENCE [LARGE SCALE GENOMIC DNA]</scope>
    <source>
        <strain evidence="5 6">KGMB01548</strain>
    </source>
</reference>
<keyword evidence="2" id="KW-0408">Iron</keyword>
<keyword evidence="6" id="KW-1185">Reference proteome</keyword>
<evidence type="ECO:0000256" key="2">
    <source>
        <dbReference type="ARBA" id="ARBA00023004"/>
    </source>
</evidence>
<feature type="domain" description="4Fe-4S ferredoxin-type" evidence="4">
    <location>
        <begin position="4"/>
        <end position="34"/>
    </location>
</feature>
<dbReference type="Pfam" id="PF04432">
    <property type="entry name" value="FrhB_FdhB_C"/>
    <property type="match status" value="1"/>
</dbReference>
<proteinExistence type="predicted"/>
<name>A0ABT5UMY8_EUBLI</name>
<accession>A0ABT5UMY8</accession>
<dbReference type="PANTHER" id="PTHR43193:SF2">
    <property type="entry name" value="POLYFERREDOXIN PROTEIN FWDF"/>
    <property type="match status" value="1"/>
</dbReference>
<dbReference type="RefSeq" id="WP_227205262.1">
    <property type="nucleotide sequence ID" value="NZ_CP171347.1"/>
</dbReference>
<evidence type="ECO:0000259" key="4">
    <source>
        <dbReference type="PROSITE" id="PS51379"/>
    </source>
</evidence>
<dbReference type="InterPro" id="IPR007525">
    <property type="entry name" value="FrhB_FdhB_C"/>
</dbReference>
<dbReference type="Pfam" id="PF12838">
    <property type="entry name" value="Fer4_7"/>
    <property type="match status" value="1"/>
</dbReference>
<evidence type="ECO:0000313" key="6">
    <source>
        <dbReference type="Proteomes" id="UP001215087"/>
    </source>
</evidence>
<evidence type="ECO:0000256" key="3">
    <source>
        <dbReference type="ARBA" id="ARBA00023014"/>
    </source>
</evidence>
<evidence type="ECO:0000313" key="5">
    <source>
        <dbReference type="EMBL" id="MDE1470048.1"/>
    </source>
</evidence>
<keyword evidence="1" id="KW-0479">Metal-binding</keyword>
<organism evidence="5 6">
    <name type="scientific">Eubacterium limosum</name>
    <dbReference type="NCBI Taxonomy" id="1736"/>
    <lineage>
        <taxon>Bacteria</taxon>
        <taxon>Bacillati</taxon>
        <taxon>Bacillota</taxon>
        <taxon>Clostridia</taxon>
        <taxon>Eubacteriales</taxon>
        <taxon>Eubacteriaceae</taxon>
        <taxon>Eubacterium</taxon>
    </lineage>
</organism>
<dbReference type="Proteomes" id="UP001215087">
    <property type="component" value="Unassembled WGS sequence"/>
</dbReference>
<sequence length="406" mass="46270">MKNERILFKDKLNCCACGACMNICPQDAIQMVEDDYLFLYPQINFEKCVDCGLCEKVCTFQHREESSDAIIVYAAAQKDSEKIRQSASGGIFAAIAEAVLNEKGMVYGAEMIAENNNLCVEHKGINHLENLHELLGSKYVQSNINFIYKEIKEKLQDEQFVLFSGTPCQVAGLKGYLQKDHDNLLTIDLVCHGVPSLKMFQDYIAVVQNKIKRRITNFKFRDKTQGWGLAAKLVFNNQNKETEESIISSQDSSYYSLFLKSEIYRDSCYSCKYASRNRPGDITIGDYWGIEARHPEYLKINGGHLDEKLGISCVLANTKKGQKQIDKCRDSLYLYPSTFEKVSEENQQLKSPSKKGKQRSKILTLYREKGYGAVEKNFNRLRIMKGGIDKVVPSKIKSKIKKVLKR</sequence>
<dbReference type="InterPro" id="IPR017896">
    <property type="entry name" value="4Fe4S_Fe-S-bd"/>
</dbReference>
<comment type="caution">
    <text evidence="5">The sequence shown here is derived from an EMBL/GenBank/DDBJ whole genome shotgun (WGS) entry which is preliminary data.</text>
</comment>
<dbReference type="PROSITE" id="PS51379">
    <property type="entry name" value="4FE4S_FER_2"/>
    <property type="match status" value="2"/>
</dbReference>
<dbReference type="SUPFAM" id="SSF54862">
    <property type="entry name" value="4Fe-4S ferredoxins"/>
    <property type="match status" value="1"/>
</dbReference>
<dbReference type="Gene3D" id="3.30.70.20">
    <property type="match status" value="1"/>
</dbReference>
<dbReference type="PANTHER" id="PTHR43193">
    <property type="match status" value="1"/>
</dbReference>
<dbReference type="InterPro" id="IPR017900">
    <property type="entry name" value="4Fe4S_Fe_S_CS"/>
</dbReference>
<protein>
    <submittedName>
        <fullName evidence="5">Coenzyme F420 hydrogenase/dehydrogenase, beta subunit C-terminal domain</fullName>
    </submittedName>
</protein>
<dbReference type="EMBL" id="JAQSVD010000003">
    <property type="protein sequence ID" value="MDE1470048.1"/>
    <property type="molecule type" value="Genomic_DNA"/>
</dbReference>
<keyword evidence="3" id="KW-0411">Iron-sulfur</keyword>
<evidence type="ECO:0000256" key="1">
    <source>
        <dbReference type="ARBA" id="ARBA00022723"/>
    </source>
</evidence>